<feature type="compositionally biased region" description="Basic and acidic residues" evidence="1">
    <location>
        <begin position="422"/>
        <end position="435"/>
    </location>
</feature>
<feature type="compositionally biased region" description="Basic residues" evidence="1">
    <location>
        <begin position="87"/>
        <end position="96"/>
    </location>
</feature>
<reference evidence="2" key="1">
    <citation type="submission" date="2023-04" db="EMBL/GenBank/DDBJ databases">
        <title>Phytophthora fragariaefolia NBRC 109709.</title>
        <authorList>
            <person name="Ichikawa N."/>
            <person name="Sato H."/>
            <person name="Tonouchi N."/>
        </authorList>
    </citation>
    <scope>NUCLEOTIDE SEQUENCE</scope>
    <source>
        <strain evidence="2">NBRC 109709</strain>
    </source>
</reference>
<comment type="caution">
    <text evidence="2">The sequence shown here is derived from an EMBL/GenBank/DDBJ whole genome shotgun (WGS) entry which is preliminary data.</text>
</comment>
<sequence length="494" mass="52434">MITRGTNEPAGAPNSPSSIADTAPSDSELPAAVAAAAQPDVVDVTGSEEAWTRAPARRTSEPAALRASKRAPAKAGSAEAAVDPRKGKMKLVKRPTPRGSAGLPKKSLSDSDIDPNSELEDKAPAPPSKKPRKSSATAKTKPSKETPSSKRPTATSRSDGGFDLTSLMTLFTPGVGTEERASPEARITSKLSPSGASAASHDSRVMQAQVQALQDEVARLRALLVRHETPPTAATATPELNARPSTVTMPNTKGELPPTELCYLTTSSFPEGAKKAKGDYNPPQAHLLAASRMFRAFGTQTGKPLSAMSFVLWLRELESVKFRVTPAVLMAIFSGRLGSRGLTVMHFKESSEISALQDGSTNVNFASDFSPSASLPSARIDCSTYEDILDALHGLTSFGQELWYDHMRKLMSRLRNFVGKNKPADPENTRSRARETGAAIHDTSTTGQICSRRESLIGLTALKAEAAREMKKGGEGAVGIAARHPNGVDRRLSS</sequence>
<evidence type="ECO:0000313" key="2">
    <source>
        <dbReference type="EMBL" id="GMF21046.1"/>
    </source>
</evidence>
<feature type="region of interest" description="Disordered" evidence="1">
    <location>
        <begin position="1"/>
        <end position="203"/>
    </location>
</feature>
<name>A0A9W6WY71_9STRA</name>
<dbReference type="OrthoDB" id="121048at2759"/>
<dbReference type="AlphaFoldDB" id="A0A9W6WY71"/>
<protein>
    <submittedName>
        <fullName evidence="2">Unnamed protein product</fullName>
    </submittedName>
</protein>
<evidence type="ECO:0000313" key="3">
    <source>
        <dbReference type="Proteomes" id="UP001165121"/>
    </source>
</evidence>
<organism evidence="2 3">
    <name type="scientific">Phytophthora fragariaefolia</name>
    <dbReference type="NCBI Taxonomy" id="1490495"/>
    <lineage>
        <taxon>Eukaryota</taxon>
        <taxon>Sar</taxon>
        <taxon>Stramenopiles</taxon>
        <taxon>Oomycota</taxon>
        <taxon>Peronosporomycetes</taxon>
        <taxon>Peronosporales</taxon>
        <taxon>Peronosporaceae</taxon>
        <taxon>Phytophthora</taxon>
    </lineage>
</organism>
<dbReference type="EMBL" id="BSXT01000214">
    <property type="protein sequence ID" value="GMF21046.1"/>
    <property type="molecule type" value="Genomic_DNA"/>
</dbReference>
<accession>A0A9W6WY71</accession>
<feature type="region of interest" description="Disordered" evidence="1">
    <location>
        <begin position="231"/>
        <end position="254"/>
    </location>
</feature>
<proteinExistence type="predicted"/>
<feature type="region of interest" description="Disordered" evidence="1">
    <location>
        <begin position="473"/>
        <end position="494"/>
    </location>
</feature>
<dbReference type="Proteomes" id="UP001165121">
    <property type="component" value="Unassembled WGS sequence"/>
</dbReference>
<feature type="compositionally biased region" description="Low complexity" evidence="1">
    <location>
        <begin position="30"/>
        <end position="44"/>
    </location>
</feature>
<keyword evidence="3" id="KW-1185">Reference proteome</keyword>
<feature type="region of interest" description="Disordered" evidence="1">
    <location>
        <begin position="421"/>
        <end position="445"/>
    </location>
</feature>
<gene>
    <name evidence="2" type="ORF">Pfra01_000268900</name>
</gene>
<evidence type="ECO:0000256" key="1">
    <source>
        <dbReference type="SAM" id="MobiDB-lite"/>
    </source>
</evidence>